<dbReference type="SMART" id="SM00448">
    <property type="entry name" value="REC"/>
    <property type="match status" value="1"/>
</dbReference>
<dbReference type="STRING" id="765420.OSCT_3077"/>
<comment type="caution">
    <text evidence="10">The sequence shown here is derived from an EMBL/GenBank/DDBJ whole genome shotgun (WGS) entry which is preliminary data.</text>
</comment>
<keyword evidence="3" id="KW-0805">Transcription regulation</keyword>
<dbReference type="GO" id="GO:0000976">
    <property type="term" value="F:transcription cis-regulatory region binding"/>
    <property type="evidence" value="ECO:0007669"/>
    <property type="project" value="TreeGrafter"/>
</dbReference>
<dbReference type="eggNOG" id="COG0745">
    <property type="taxonomic scope" value="Bacteria"/>
</dbReference>
<dbReference type="GO" id="GO:0006355">
    <property type="term" value="P:regulation of DNA-templated transcription"/>
    <property type="evidence" value="ECO:0007669"/>
    <property type="project" value="InterPro"/>
</dbReference>
<evidence type="ECO:0000313" key="10">
    <source>
        <dbReference type="EMBL" id="EFO79076.1"/>
    </source>
</evidence>
<feature type="DNA-binding region" description="OmpR/PhoB-type" evidence="7">
    <location>
        <begin position="153"/>
        <end position="252"/>
    </location>
</feature>
<dbReference type="Pfam" id="PF00072">
    <property type="entry name" value="Response_reg"/>
    <property type="match status" value="1"/>
</dbReference>
<dbReference type="FunFam" id="3.40.50.2300:FF:000001">
    <property type="entry name" value="DNA-binding response regulator PhoB"/>
    <property type="match status" value="1"/>
</dbReference>
<reference evidence="10 11" key="1">
    <citation type="journal article" date="2011" name="J. Bacteriol.">
        <title>Draft genome sequence of the anoxygenic filamentous phototrophic bacterium Oscillochloris trichoides subsp. DG-6.</title>
        <authorList>
            <person name="Kuznetsov B.B."/>
            <person name="Ivanovsky R.N."/>
            <person name="Keppen O.I."/>
            <person name="Sukhacheva M.V."/>
            <person name="Bumazhkin B.K."/>
            <person name="Patutina E.O."/>
            <person name="Beletsky A.V."/>
            <person name="Mardanov A.V."/>
            <person name="Baslerov R.V."/>
            <person name="Panteleeva A.N."/>
            <person name="Kolganova T.V."/>
            <person name="Ravin N.V."/>
            <person name="Skryabin K.G."/>
        </authorList>
    </citation>
    <scope>NUCLEOTIDE SEQUENCE [LARGE SCALE GENOMIC DNA]</scope>
    <source>
        <strain evidence="10 11">DG-6</strain>
    </source>
</reference>
<evidence type="ECO:0000256" key="2">
    <source>
        <dbReference type="ARBA" id="ARBA00023012"/>
    </source>
</evidence>
<dbReference type="SUPFAM" id="SSF46894">
    <property type="entry name" value="C-terminal effector domain of the bipartite response regulators"/>
    <property type="match status" value="1"/>
</dbReference>
<evidence type="ECO:0000256" key="3">
    <source>
        <dbReference type="ARBA" id="ARBA00023015"/>
    </source>
</evidence>
<dbReference type="CDD" id="cd17574">
    <property type="entry name" value="REC_OmpR"/>
    <property type="match status" value="1"/>
</dbReference>
<dbReference type="InterPro" id="IPR036388">
    <property type="entry name" value="WH-like_DNA-bd_sf"/>
</dbReference>
<feature type="domain" description="Response regulatory" evidence="8">
    <location>
        <begin position="22"/>
        <end position="135"/>
    </location>
</feature>
<dbReference type="InterPro" id="IPR016032">
    <property type="entry name" value="Sig_transdc_resp-reg_C-effctor"/>
</dbReference>
<evidence type="ECO:0000256" key="7">
    <source>
        <dbReference type="PROSITE-ProRule" id="PRU01091"/>
    </source>
</evidence>
<dbReference type="PROSITE" id="PS50110">
    <property type="entry name" value="RESPONSE_REGULATORY"/>
    <property type="match status" value="1"/>
</dbReference>
<dbReference type="Pfam" id="PF00486">
    <property type="entry name" value="Trans_reg_C"/>
    <property type="match status" value="1"/>
</dbReference>
<dbReference type="PANTHER" id="PTHR48111">
    <property type="entry name" value="REGULATOR OF RPOS"/>
    <property type="match status" value="1"/>
</dbReference>
<evidence type="ECO:0000256" key="5">
    <source>
        <dbReference type="ARBA" id="ARBA00023163"/>
    </source>
</evidence>
<dbReference type="Gene3D" id="3.40.50.2300">
    <property type="match status" value="1"/>
</dbReference>
<dbReference type="EMBL" id="ADVR01000131">
    <property type="protein sequence ID" value="EFO79076.1"/>
    <property type="molecule type" value="Genomic_DNA"/>
</dbReference>
<dbReference type="Gene3D" id="1.10.10.10">
    <property type="entry name" value="Winged helix-like DNA-binding domain superfamily/Winged helix DNA-binding domain"/>
    <property type="match status" value="1"/>
</dbReference>
<dbReference type="InterPro" id="IPR011006">
    <property type="entry name" value="CheY-like_superfamily"/>
</dbReference>
<dbReference type="GO" id="GO:0000156">
    <property type="term" value="F:phosphorelay response regulator activity"/>
    <property type="evidence" value="ECO:0007669"/>
    <property type="project" value="TreeGrafter"/>
</dbReference>
<dbReference type="PROSITE" id="PS51755">
    <property type="entry name" value="OMPR_PHOB"/>
    <property type="match status" value="1"/>
</dbReference>
<dbReference type="FunFam" id="1.10.10.10:FF:000018">
    <property type="entry name" value="DNA-binding response regulator ResD"/>
    <property type="match status" value="1"/>
</dbReference>
<evidence type="ECO:0000256" key="4">
    <source>
        <dbReference type="ARBA" id="ARBA00023125"/>
    </source>
</evidence>
<dbReference type="SUPFAM" id="SSF52172">
    <property type="entry name" value="CheY-like"/>
    <property type="match status" value="1"/>
</dbReference>
<dbReference type="InterPro" id="IPR001789">
    <property type="entry name" value="Sig_transdc_resp-reg_receiver"/>
</dbReference>
<keyword evidence="2" id="KW-0902">Two-component regulatory system</keyword>
<evidence type="ECO:0000256" key="6">
    <source>
        <dbReference type="PROSITE-ProRule" id="PRU00169"/>
    </source>
</evidence>
<dbReference type="HOGENOM" id="CLU_000445_30_4_0"/>
<keyword evidence="1 6" id="KW-0597">Phosphoprotein</keyword>
<dbReference type="CDD" id="cd00383">
    <property type="entry name" value="trans_reg_C"/>
    <property type="match status" value="1"/>
</dbReference>
<keyword evidence="11" id="KW-1185">Reference proteome</keyword>
<feature type="domain" description="OmpR/PhoB-type" evidence="9">
    <location>
        <begin position="153"/>
        <end position="252"/>
    </location>
</feature>
<dbReference type="Proteomes" id="UP000054010">
    <property type="component" value="Unassembled WGS sequence"/>
</dbReference>
<gene>
    <name evidence="10" type="ORF">OSCT_3077</name>
</gene>
<keyword evidence="4 7" id="KW-0238">DNA-binding</keyword>
<dbReference type="GO" id="GO:0032993">
    <property type="term" value="C:protein-DNA complex"/>
    <property type="evidence" value="ECO:0007669"/>
    <property type="project" value="TreeGrafter"/>
</dbReference>
<dbReference type="InterPro" id="IPR001867">
    <property type="entry name" value="OmpR/PhoB-type_DNA-bd"/>
</dbReference>
<evidence type="ECO:0000259" key="9">
    <source>
        <dbReference type="PROSITE" id="PS51755"/>
    </source>
</evidence>
<dbReference type="InterPro" id="IPR039420">
    <property type="entry name" value="WalR-like"/>
</dbReference>
<evidence type="ECO:0000259" key="8">
    <source>
        <dbReference type="PROSITE" id="PS50110"/>
    </source>
</evidence>
<dbReference type="PANTHER" id="PTHR48111:SF4">
    <property type="entry name" value="DNA-BINDING DUAL TRANSCRIPTIONAL REGULATOR OMPR"/>
    <property type="match status" value="1"/>
</dbReference>
<organism evidence="10 11">
    <name type="scientific">Oscillochloris trichoides DG-6</name>
    <dbReference type="NCBI Taxonomy" id="765420"/>
    <lineage>
        <taxon>Bacteria</taxon>
        <taxon>Bacillati</taxon>
        <taxon>Chloroflexota</taxon>
        <taxon>Chloroflexia</taxon>
        <taxon>Chloroflexales</taxon>
        <taxon>Chloroflexineae</taxon>
        <taxon>Oscillochloridaceae</taxon>
        <taxon>Oscillochloris</taxon>
    </lineage>
</organism>
<evidence type="ECO:0000313" key="11">
    <source>
        <dbReference type="Proteomes" id="UP000054010"/>
    </source>
</evidence>
<dbReference type="GO" id="GO:0005829">
    <property type="term" value="C:cytosol"/>
    <property type="evidence" value="ECO:0007669"/>
    <property type="project" value="TreeGrafter"/>
</dbReference>
<protein>
    <submittedName>
        <fullName evidence="10">Two component transcriptional regulator, winged helix family</fullName>
    </submittedName>
</protein>
<name>E1IIC6_9CHLR</name>
<dbReference type="Gene3D" id="6.10.250.690">
    <property type="match status" value="1"/>
</dbReference>
<feature type="modified residue" description="4-aspartylphosphate" evidence="6">
    <location>
        <position position="71"/>
    </location>
</feature>
<keyword evidence="5" id="KW-0804">Transcription</keyword>
<dbReference type="AlphaFoldDB" id="E1IIC6"/>
<dbReference type="SMART" id="SM00862">
    <property type="entry name" value="Trans_reg_C"/>
    <property type="match status" value="1"/>
</dbReference>
<accession>E1IIC6</accession>
<sequence>MVQSEYTIPLPTQGVRFMQQATILIVEDEVPIQNVLSSYLRAEGYRVYTAKDGASALSQMWAVRPDLVILDIMLPGMDGFEVCRRIQQDFDVYILFLTARSEEVDKLIGLSIGADDYLTKPFSPRELTARVKTILRRSRTPGPRVHTHQPIERPALRFEQFTIDPGCYTVWRDGEAIILTPREFDLLYVLAEYAGRVCNRDQLLERIWGSNFAGIDRVVDVHIKQLRRKIEVDPSNPQIIQTLRGVGYRLVATRIE</sequence>
<proteinExistence type="predicted"/>
<evidence type="ECO:0000256" key="1">
    <source>
        <dbReference type="ARBA" id="ARBA00022553"/>
    </source>
</evidence>